<dbReference type="AlphaFoldDB" id="A0A6J6W1K7"/>
<evidence type="ECO:0000256" key="2">
    <source>
        <dbReference type="ARBA" id="ARBA00022448"/>
    </source>
</evidence>
<evidence type="ECO:0000256" key="5">
    <source>
        <dbReference type="ARBA" id="ARBA00022970"/>
    </source>
</evidence>
<comment type="subcellular location">
    <subcellularLocation>
        <location evidence="1">Cell membrane</location>
        <topology evidence="1">Multi-pass membrane protein</topology>
    </subcellularLocation>
</comment>
<accession>A0A6J6W1K7</accession>
<dbReference type="GO" id="GO:0006865">
    <property type="term" value="P:amino acid transport"/>
    <property type="evidence" value="ECO:0007669"/>
    <property type="project" value="UniProtKB-KW"/>
</dbReference>
<proteinExistence type="inferred from homology"/>
<evidence type="ECO:0000256" key="6">
    <source>
        <dbReference type="ARBA" id="ARBA00022989"/>
    </source>
</evidence>
<keyword evidence="6 9" id="KW-1133">Transmembrane helix</keyword>
<dbReference type="GO" id="GO:0005886">
    <property type="term" value="C:plasma membrane"/>
    <property type="evidence" value="ECO:0007669"/>
    <property type="project" value="UniProtKB-SubCell"/>
</dbReference>
<feature type="transmembrane region" description="Helical" evidence="9">
    <location>
        <begin position="62"/>
        <end position="85"/>
    </location>
</feature>
<evidence type="ECO:0000256" key="4">
    <source>
        <dbReference type="ARBA" id="ARBA00022692"/>
    </source>
</evidence>
<dbReference type="EMBL" id="CAFAAA010000010">
    <property type="protein sequence ID" value="CAB4777544.1"/>
    <property type="molecule type" value="Genomic_DNA"/>
</dbReference>
<evidence type="ECO:0000313" key="10">
    <source>
        <dbReference type="EMBL" id="CAB4777544.1"/>
    </source>
</evidence>
<dbReference type="PANTHER" id="PTHR11795">
    <property type="entry name" value="BRANCHED-CHAIN AMINO ACID TRANSPORT SYSTEM PERMEASE PROTEIN LIVH"/>
    <property type="match status" value="1"/>
</dbReference>
<comment type="similarity">
    <text evidence="8">Belongs to the binding-protein-dependent transport system permease family. LivHM subfamily.</text>
</comment>
<dbReference type="GO" id="GO:0022857">
    <property type="term" value="F:transmembrane transporter activity"/>
    <property type="evidence" value="ECO:0007669"/>
    <property type="project" value="InterPro"/>
</dbReference>
<keyword evidence="2" id="KW-0813">Transport</keyword>
<evidence type="ECO:0000256" key="9">
    <source>
        <dbReference type="SAM" id="Phobius"/>
    </source>
</evidence>
<feature type="transmembrane region" description="Helical" evidence="9">
    <location>
        <begin position="136"/>
        <end position="160"/>
    </location>
</feature>
<keyword evidence="3" id="KW-1003">Cell membrane</keyword>
<keyword evidence="7 9" id="KW-0472">Membrane</keyword>
<name>A0A6J6W1K7_9ZZZZ</name>
<keyword evidence="4 9" id="KW-0812">Transmembrane</keyword>
<dbReference type="CDD" id="cd06582">
    <property type="entry name" value="TM_PBP1_LivH_like"/>
    <property type="match status" value="1"/>
</dbReference>
<keyword evidence="5" id="KW-0029">Amino-acid transport</keyword>
<gene>
    <name evidence="10" type="ORF">UFOPK2942_00489</name>
</gene>
<dbReference type="Pfam" id="PF02653">
    <property type="entry name" value="BPD_transp_2"/>
    <property type="match status" value="1"/>
</dbReference>
<feature type="transmembrane region" description="Helical" evidence="9">
    <location>
        <begin position="189"/>
        <end position="212"/>
    </location>
</feature>
<organism evidence="10">
    <name type="scientific">freshwater metagenome</name>
    <dbReference type="NCBI Taxonomy" id="449393"/>
    <lineage>
        <taxon>unclassified sequences</taxon>
        <taxon>metagenomes</taxon>
        <taxon>ecological metagenomes</taxon>
    </lineage>
</organism>
<dbReference type="PANTHER" id="PTHR11795:SF445">
    <property type="entry name" value="AMINO ACID ABC TRANSPORTER PERMEASE PROTEIN"/>
    <property type="match status" value="1"/>
</dbReference>
<feature type="transmembrane region" description="Helical" evidence="9">
    <location>
        <begin position="224"/>
        <end position="248"/>
    </location>
</feature>
<evidence type="ECO:0000256" key="7">
    <source>
        <dbReference type="ARBA" id="ARBA00023136"/>
    </source>
</evidence>
<evidence type="ECO:0000256" key="8">
    <source>
        <dbReference type="ARBA" id="ARBA00037998"/>
    </source>
</evidence>
<evidence type="ECO:0000256" key="1">
    <source>
        <dbReference type="ARBA" id="ARBA00004651"/>
    </source>
</evidence>
<reference evidence="10" key="1">
    <citation type="submission" date="2020-05" db="EMBL/GenBank/DDBJ databases">
        <authorList>
            <person name="Chiriac C."/>
            <person name="Salcher M."/>
            <person name="Ghai R."/>
            <person name="Kavagutti S V."/>
        </authorList>
    </citation>
    <scope>NUCLEOTIDE SEQUENCE</scope>
</reference>
<feature type="transmembrane region" description="Helical" evidence="9">
    <location>
        <begin position="6"/>
        <end position="28"/>
    </location>
</feature>
<feature type="transmembrane region" description="Helical" evidence="9">
    <location>
        <begin position="35"/>
        <end position="56"/>
    </location>
</feature>
<protein>
    <submittedName>
        <fullName evidence="10">Unannotated protein</fullName>
    </submittedName>
</protein>
<feature type="transmembrane region" description="Helical" evidence="9">
    <location>
        <begin position="255"/>
        <end position="278"/>
    </location>
</feature>
<sequence length="291" mass="31022">MPPMFGSALISGLVIGGFYSLVGAGLNLIFGVIKIINFAQGAMLTIGAYLTYWFVITTKLDPYLALPFVALVLAFFGFIIQKTLINRVLGQERTSQLLITFGIALAIQNTTLALWGPDIRSVNTFISDKTFEVSGIRVGATAAMALLGALIVLLGLFLFLSRTRMGTAIRAVAQQADSALLSGIDVKKVYAIAFAIGSGLVGVASVLIVPIYDVYPLVGEHFGIISFIVVVLGGLGNIQGAAIAGVFLGVIQNLFAVYVSDSLSTAILFFIFLITLLFRPQGIFVRKMRVS</sequence>
<dbReference type="InterPro" id="IPR001851">
    <property type="entry name" value="ABC_transp_permease"/>
</dbReference>
<dbReference type="InterPro" id="IPR052157">
    <property type="entry name" value="BCAA_transport_permease"/>
</dbReference>
<evidence type="ECO:0000256" key="3">
    <source>
        <dbReference type="ARBA" id="ARBA00022475"/>
    </source>
</evidence>
<feature type="transmembrane region" description="Helical" evidence="9">
    <location>
        <begin position="97"/>
        <end position="116"/>
    </location>
</feature>